<reference evidence="2 3" key="1">
    <citation type="submission" date="2019-02" db="EMBL/GenBank/DDBJ databases">
        <title>Arcanobacterium bovis sp. nov., isolated from the milk of a cow with mastitis.</title>
        <authorList>
            <person name="Sammra O."/>
            <person name="Foster G."/>
            <person name="Hassan A."/>
            <person name="Alssahen M."/>
            <person name="Laemmler C."/>
            <person name="Borowiak M."/>
            <person name="Malorny B."/>
            <person name="Abdulmawjood A."/>
        </authorList>
    </citation>
    <scope>NUCLEOTIDE SEQUENCE [LARGE SCALE GENOMIC DNA]</scope>
    <source>
        <strain evidence="2 3">C605018/01/1</strain>
    </source>
</reference>
<evidence type="ECO:0000313" key="3">
    <source>
        <dbReference type="Proteomes" id="UP000293036"/>
    </source>
</evidence>
<protein>
    <submittedName>
        <fullName evidence="2">Molybdopterin-guanine dinucleotide biosynthesis protein</fullName>
    </submittedName>
</protein>
<dbReference type="Pfam" id="PF20058">
    <property type="entry name" value="DUF6457"/>
    <property type="match status" value="1"/>
</dbReference>
<dbReference type="OrthoDB" id="4735656at2"/>
<accession>A0A4V2KR78</accession>
<sequence length="89" mass="9803">MAHHDDPQKMEKLRLWIAEVENELGLKGTLAPVQKDLLKLISTVAHGPSRPGAPLTAYLLGYLAGSQPSKDPLDIIESIQKLAEKYESQ</sequence>
<organism evidence="2 3">
    <name type="scientific">Arcanobacterium bovis</name>
    <dbReference type="NCBI Taxonomy" id="2529275"/>
    <lineage>
        <taxon>Bacteria</taxon>
        <taxon>Bacillati</taxon>
        <taxon>Actinomycetota</taxon>
        <taxon>Actinomycetes</taxon>
        <taxon>Actinomycetales</taxon>
        <taxon>Actinomycetaceae</taxon>
        <taxon>Arcanobacterium</taxon>
    </lineage>
</organism>
<dbReference type="AlphaFoldDB" id="A0A4V2KR78"/>
<dbReference type="Proteomes" id="UP000293036">
    <property type="component" value="Unassembled WGS sequence"/>
</dbReference>
<evidence type="ECO:0000259" key="1">
    <source>
        <dbReference type="Pfam" id="PF20058"/>
    </source>
</evidence>
<dbReference type="RefSeq" id="WP_131279771.1">
    <property type="nucleotide sequence ID" value="NZ_JBHSLR010000009.1"/>
</dbReference>
<dbReference type="EMBL" id="SJDT01000002">
    <property type="protein sequence ID" value="TBW22779.1"/>
    <property type="molecule type" value="Genomic_DNA"/>
</dbReference>
<name>A0A4V2KR78_9ACTO</name>
<comment type="caution">
    <text evidence="2">The sequence shown here is derived from an EMBL/GenBank/DDBJ whole genome shotgun (WGS) entry which is preliminary data.</text>
</comment>
<dbReference type="InterPro" id="IPR045598">
    <property type="entry name" value="DUF6457"/>
</dbReference>
<proteinExistence type="predicted"/>
<feature type="domain" description="DUF6457" evidence="1">
    <location>
        <begin position="9"/>
        <end position="87"/>
    </location>
</feature>
<keyword evidence="3" id="KW-1185">Reference proteome</keyword>
<gene>
    <name evidence="2" type="ORF">EZJ44_02415</name>
</gene>
<evidence type="ECO:0000313" key="2">
    <source>
        <dbReference type="EMBL" id="TBW22779.1"/>
    </source>
</evidence>